<keyword evidence="6" id="KW-0547">Nucleotide-binding</keyword>
<dbReference type="GeneID" id="951231"/>
<accession>A0A193DR40</accession>
<comment type="function">
    <text evidence="15">ATP-dependent DNA 3'-5' helicase required for initiation of viral DNA replication. It forms a complex with the viral E2 protein. The E1-E2 complex binds to the replication origin which contains binding sites for both proteins. During the initial step, a dimer of E1 interacts with a dimer of protein E2 leading to a complex that binds the viral origin of replication with high specificity. Then, a second dimer of E1 displaces the E2 dimer in an ATP-dependent manner to form the E1 tetramer. Following this, two E1 monomers are added to each half of the site, which results in the formation of two E1 trimers on the viral ori. Subsequently, two hexamers will be created. The double hexamer acts as a bi-directional helicase machinery and unwinds the viral DNA and then recruits the host DNA polymerase to start replication.</text>
</comment>
<evidence type="ECO:0000313" key="18">
    <source>
        <dbReference type="EMBL" id="ANN44254.1"/>
    </source>
</evidence>
<dbReference type="GO" id="GO:0003677">
    <property type="term" value="F:DNA binding"/>
    <property type="evidence" value="ECO:0007669"/>
    <property type="project" value="UniProtKB-KW"/>
</dbReference>
<keyword evidence="2" id="KW-0244">Early protein</keyword>
<evidence type="ECO:0000256" key="7">
    <source>
        <dbReference type="ARBA" id="ARBA00022801"/>
    </source>
</evidence>
<dbReference type="Gene3D" id="1.10.10.510">
    <property type="entry name" value="Zinc finger, large T-antigen D1 domain"/>
    <property type="match status" value="1"/>
</dbReference>
<feature type="region of interest" description="Disordered" evidence="16">
    <location>
        <begin position="1"/>
        <end position="50"/>
    </location>
</feature>
<evidence type="ECO:0000256" key="8">
    <source>
        <dbReference type="ARBA" id="ARBA00022806"/>
    </source>
</evidence>
<organismHost>
    <name type="scientific">Fringilla coelebs</name>
    <name type="common">chaffinch</name>
    <dbReference type="NCBI Taxonomy" id="37598"/>
</organismHost>
<keyword evidence="9" id="KW-0067">ATP-binding</keyword>
<dbReference type="InterPro" id="IPR014015">
    <property type="entry name" value="Helicase_SF3_DNA-vir"/>
</dbReference>
<dbReference type="Gene3D" id="3.40.50.300">
    <property type="entry name" value="P-loop containing nucleotide triphosphate hydrolases"/>
    <property type="match status" value="1"/>
</dbReference>
<dbReference type="SUPFAM" id="SSF55464">
    <property type="entry name" value="Origin of replication-binding domain, RBD-like"/>
    <property type="match status" value="1"/>
</dbReference>
<organism evidence="18">
    <name type="scientific">Fringilla coelebs papillomavirus</name>
    <name type="common">FcPV</name>
    <dbReference type="NCBI Taxonomy" id="197771"/>
    <lineage>
        <taxon>Viruses</taxon>
        <taxon>Monodnaviria</taxon>
        <taxon>Shotokuvirae</taxon>
        <taxon>Cossaviricota</taxon>
        <taxon>Papovaviricetes</taxon>
        <taxon>Zurhausenvirales</taxon>
        <taxon>Papillomaviridae</taxon>
        <taxon>Firstpapillomavirinae</taxon>
        <taxon>Etapapillomavirus</taxon>
    </lineage>
</organism>
<feature type="compositionally biased region" description="Polar residues" evidence="16">
    <location>
        <begin position="205"/>
        <end position="223"/>
    </location>
</feature>
<dbReference type="InterPro" id="IPR027417">
    <property type="entry name" value="P-loop_NTPase"/>
</dbReference>
<evidence type="ECO:0000259" key="17">
    <source>
        <dbReference type="PROSITE" id="PS51206"/>
    </source>
</evidence>
<evidence type="ECO:0000256" key="15">
    <source>
        <dbReference type="ARBA" id="ARBA00093297"/>
    </source>
</evidence>
<keyword evidence="8" id="KW-0347">Helicase</keyword>
<evidence type="ECO:0000256" key="10">
    <source>
        <dbReference type="ARBA" id="ARBA00023125"/>
    </source>
</evidence>
<dbReference type="KEGG" id="vg:951231"/>
<evidence type="ECO:0000256" key="4">
    <source>
        <dbReference type="ARBA" id="ARBA00022562"/>
    </source>
</evidence>
<comment type="catalytic activity">
    <reaction evidence="12">
        <text>Couples ATP hydrolysis with the unwinding of duplex DNA by translocating in the 3'-5' direction.</text>
        <dbReference type="EC" id="5.6.2.4"/>
    </reaction>
</comment>
<proteinExistence type="predicted"/>
<evidence type="ECO:0000256" key="11">
    <source>
        <dbReference type="ARBA" id="ARBA00023235"/>
    </source>
</evidence>
<feature type="region of interest" description="Disordered" evidence="16">
    <location>
        <begin position="668"/>
        <end position="694"/>
    </location>
</feature>
<keyword evidence="11" id="KW-0413">Isomerase</keyword>
<keyword evidence="10" id="KW-0238">DNA-binding</keyword>
<feature type="region of interest" description="Disordered" evidence="16">
    <location>
        <begin position="175"/>
        <end position="226"/>
    </location>
</feature>
<dbReference type="PROSITE" id="PS51206">
    <property type="entry name" value="SF3_HELICASE_1"/>
    <property type="match status" value="1"/>
</dbReference>
<dbReference type="InterPro" id="IPR001177">
    <property type="entry name" value="PPV_DNA_helicase_E1_C"/>
</dbReference>
<name>A0A193DR40_FCPV</name>
<feature type="compositionally biased region" description="Acidic residues" evidence="16">
    <location>
        <begin position="1"/>
        <end position="10"/>
    </location>
</feature>
<evidence type="ECO:0000256" key="3">
    <source>
        <dbReference type="ARBA" id="ARBA00022553"/>
    </source>
</evidence>
<dbReference type="GO" id="GO:0043138">
    <property type="term" value="F:3'-5' DNA helicase activity"/>
    <property type="evidence" value="ECO:0007669"/>
    <property type="project" value="UniProtKB-EC"/>
</dbReference>
<reference evidence="18" key="1">
    <citation type="journal article" date="2016" name="J. Wildl. Dis.">
        <title>Identification and Characterization of Fringilla coelebs Papillomavirus 1 (FcPV1) in Free-living and Captive Birds in Italy.</title>
        <authorList>
            <person name="Prosperi A."/>
            <person name="Chiari M."/>
            <person name="Zanoni M."/>
            <person name="Gallina L."/>
            <person name="Casa G."/>
            <person name="Scagliarini A."/>
            <person name="Lavazza A."/>
        </authorList>
    </citation>
    <scope>NUCLEOTIDE SEQUENCE</scope>
    <source>
        <strain evidence="18">373-482/1012</strain>
    </source>
</reference>
<dbReference type="GO" id="GO:0042025">
    <property type="term" value="C:host cell nucleus"/>
    <property type="evidence" value="ECO:0007669"/>
    <property type="project" value="UniProtKB-SubCell"/>
</dbReference>
<evidence type="ECO:0000256" key="13">
    <source>
        <dbReference type="ARBA" id="ARBA00034808"/>
    </source>
</evidence>
<protein>
    <recommendedName>
        <fullName evidence="13">DNA 3'-5' helicase</fullName>
        <ecNumber evidence="13">5.6.2.4</ecNumber>
    </recommendedName>
</protein>
<dbReference type="OrthoDB" id="4795at10239"/>
<evidence type="ECO:0000256" key="5">
    <source>
        <dbReference type="ARBA" id="ARBA00022705"/>
    </source>
</evidence>
<dbReference type="GO" id="GO:0016887">
    <property type="term" value="F:ATP hydrolysis activity"/>
    <property type="evidence" value="ECO:0007669"/>
    <property type="project" value="RHEA"/>
</dbReference>
<dbReference type="InterPro" id="IPR046935">
    <property type="entry name" value="PPV_E1_DBD_sf"/>
</dbReference>
<keyword evidence="4" id="KW-1048">Host nucleus</keyword>
<dbReference type="EMBL" id="KU504336">
    <property type="protein sequence ID" value="ANN44254.1"/>
    <property type="molecule type" value="Genomic_DNA"/>
</dbReference>
<evidence type="ECO:0000256" key="2">
    <source>
        <dbReference type="ARBA" id="ARBA00022518"/>
    </source>
</evidence>
<sequence>MDFIDTEAAVEGDSNPSSSESDSEDTVSLLFAATPEDGAFESPGTSPDRSLHRQLLLQQQQQQRDETDTVLRELVQGGCNRKRRASSTHSNDPVANIYHKPCTVPQTVHSGSIPLPKAMRLYSSDALSSSNFFSTKENLCGASTGGLAGHSSRQTYDVHMSNAKRVPKALPLRDLGNRDAVHGPKRTVFPPATDSLSEKDESLSHSEGYSSLPTCSGVETSSQGKERSSELLQRCLTSKNRKLSALAAFKKMYNASYYEVAREYKSDKTQSYEWVLFMLGCSPERVSALNECLKGVTEFILYDCNPTDYSALFYLEFYCSKNREGVRRLLKNYNVDTDSILLLNPPNKRSVLAALFYQKLVLAHGDFPDWCRDILSNEQLSGEGFELSQMIQWALDNKHHDEGSIAYHYAIHAEQDNNAKLWLQSNQQAKYVRDAATMVRHFVKGRLHSITMSEHIAAQIREYDVESTDEDGWKKILVFLTFQHINFKEFISILCMWLKGRPKKSCITIAGVPDSGKSMFAYSLIKFLNGSVLSFANSKSHFWLQPLTECKAALIDDVTLPCWDYVDTFLRNALDGNAICIDCKHRAPVQTKCPPLLLTSNYDPRLHGVDSGGGNRYKYLNSRIQFLLFNRVIPLYGTQPRFYIEPADWRSFFQKYSEDLQLQITEYDGSQAASETPPATREGEPVVRAGDPYT</sequence>
<dbReference type="GO" id="GO:0006260">
    <property type="term" value="P:DNA replication"/>
    <property type="evidence" value="ECO:0007669"/>
    <property type="project" value="UniProtKB-KW"/>
</dbReference>
<dbReference type="Pfam" id="PF00519">
    <property type="entry name" value="PPV_E1_C"/>
    <property type="match status" value="1"/>
</dbReference>
<feature type="compositionally biased region" description="Low complexity" evidence="16">
    <location>
        <begin position="11"/>
        <end position="20"/>
    </location>
</feature>
<dbReference type="SUPFAM" id="SSF52540">
    <property type="entry name" value="P-loop containing nucleoside triphosphate hydrolases"/>
    <property type="match status" value="1"/>
</dbReference>
<dbReference type="InterPro" id="IPR037102">
    <property type="entry name" value="Znf_lg_T-Ag_D1_dom_sf"/>
</dbReference>
<evidence type="ECO:0000256" key="1">
    <source>
        <dbReference type="ARBA" id="ARBA00004147"/>
    </source>
</evidence>
<evidence type="ECO:0000256" key="14">
    <source>
        <dbReference type="ARBA" id="ARBA00048988"/>
    </source>
</evidence>
<evidence type="ECO:0000256" key="6">
    <source>
        <dbReference type="ARBA" id="ARBA00022741"/>
    </source>
</evidence>
<feature type="domain" description="SF3 helicase" evidence="17">
    <location>
        <begin position="485"/>
        <end position="642"/>
    </location>
</feature>
<dbReference type="RefSeq" id="NP_663763.1">
    <property type="nucleotide sequence ID" value="NC_004068.1"/>
</dbReference>
<evidence type="ECO:0000256" key="12">
    <source>
        <dbReference type="ARBA" id="ARBA00034617"/>
    </source>
</evidence>
<keyword evidence="7" id="KW-0378">Hydrolase</keyword>
<dbReference type="Pfam" id="PF20450">
    <property type="entry name" value="PPV_E1_DBD"/>
    <property type="match status" value="1"/>
</dbReference>
<comment type="catalytic activity">
    <reaction evidence="14">
        <text>ATP + H2O = ADP + phosphate + H(+)</text>
        <dbReference type="Rhea" id="RHEA:13065"/>
        <dbReference type="ChEBI" id="CHEBI:15377"/>
        <dbReference type="ChEBI" id="CHEBI:15378"/>
        <dbReference type="ChEBI" id="CHEBI:30616"/>
        <dbReference type="ChEBI" id="CHEBI:43474"/>
        <dbReference type="ChEBI" id="CHEBI:456216"/>
        <dbReference type="EC" id="5.6.2.4"/>
    </reaction>
</comment>
<dbReference type="InterPro" id="IPR046832">
    <property type="entry name" value="PPV_E1_DBD"/>
</dbReference>
<keyword evidence="3" id="KW-0597">Phosphoprotein</keyword>
<dbReference type="Gene3D" id="3.40.1310.10">
    <property type="match status" value="1"/>
</dbReference>
<keyword evidence="5" id="KW-0235">DNA replication</keyword>
<evidence type="ECO:0000256" key="16">
    <source>
        <dbReference type="SAM" id="MobiDB-lite"/>
    </source>
</evidence>
<dbReference type="EC" id="5.6.2.4" evidence="13"/>
<comment type="subcellular location">
    <subcellularLocation>
        <location evidence="1">Host nucleus</location>
    </subcellularLocation>
</comment>
<dbReference type="GO" id="GO:0005524">
    <property type="term" value="F:ATP binding"/>
    <property type="evidence" value="ECO:0007669"/>
    <property type="project" value="UniProtKB-KW"/>
</dbReference>
<evidence type="ECO:0000256" key="9">
    <source>
        <dbReference type="ARBA" id="ARBA00022840"/>
    </source>
</evidence>